<dbReference type="CDD" id="cd02440">
    <property type="entry name" value="AdoMet_MTases"/>
    <property type="match status" value="1"/>
</dbReference>
<dbReference type="InterPro" id="IPR029063">
    <property type="entry name" value="SAM-dependent_MTases_sf"/>
</dbReference>
<evidence type="ECO:0000259" key="1">
    <source>
        <dbReference type="Pfam" id="PF13649"/>
    </source>
</evidence>
<dbReference type="GO" id="GO:0008168">
    <property type="term" value="F:methyltransferase activity"/>
    <property type="evidence" value="ECO:0007669"/>
    <property type="project" value="TreeGrafter"/>
</dbReference>
<organism evidence="2 3">
    <name type="scientific">Mangrovihabitans endophyticus</name>
    <dbReference type="NCBI Taxonomy" id="1751298"/>
    <lineage>
        <taxon>Bacteria</taxon>
        <taxon>Bacillati</taxon>
        <taxon>Actinomycetota</taxon>
        <taxon>Actinomycetes</taxon>
        <taxon>Micromonosporales</taxon>
        <taxon>Micromonosporaceae</taxon>
        <taxon>Mangrovihabitans</taxon>
    </lineage>
</organism>
<dbReference type="Pfam" id="PF13649">
    <property type="entry name" value="Methyltransf_25"/>
    <property type="match status" value="1"/>
</dbReference>
<reference evidence="2" key="1">
    <citation type="journal article" date="2014" name="Int. J. Syst. Evol. Microbiol.">
        <title>Complete genome sequence of Corynebacterium casei LMG S-19264T (=DSM 44701T), isolated from a smear-ripened cheese.</title>
        <authorList>
            <consortium name="US DOE Joint Genome Institute (JGI-PGF)"/>
            <person name="Walter F."/>
            <person name="Albersmeier A."/>
            <person name="Kalinowski J."/>
            <person name="Ruckert C."/>
        </authorList>
    </citation>
    <scope>NUCLEOTIDE SEQUENCE</scope>
    <source>
        <strain evidence="2">CGMCC 4.7299</strain>
    </source>
</reference>
<evidence type="ECO:0000313" key="2">
    <source>
        <dbReference type="EMBL" id="GGL13638.1"/>
    </source>
</evidence>
<dbReference type="PANTHER" id="PTHR43591:SF24">
    <property type="entry name" value="2-METHOXY-6-POLYPRENYL-1,4-BENZOQUINOL METHYLASE, MITOCHONDRIAL"/>
    <property type="match status" value="1"/>
</dbReference>
<dbReference type="Proteomes" id="UP000656042">
    <property type="component" value="Unassembled WGS sequence"/>
</dbReference>
<dbReference type="SUPFAM" id="SSF53335">
    <property type="entry name" value="S-adenosyl-L-methionine-dependent methyltransferases"/>
    <property type="match status" value="1"/>
</dbReference>
<proteinExistence type="predicted"/>
<gene>
    <name evidence="2" type="ORF">GCM10012284_55570</name>
</gene>
<feature type="domain" description="Methyltransferase" evidence="1">
    <location>
        <begin position="41"/>
        <end position="133"/>
    </location>
</feature>
<reference evidence="2" key="2">
    <citation type="submission" date="2020-09" db="EMBL/GenBank/DDBJ databases">
        <authorList>
            <person name="Sun Q."/>
            <person name="Zhou Y."/>
        </authorList>
    </citation>
    <scope>NUCLEOTIDE SEQUENCE</scope>
    <source>
        <strain evidence="2">CGMCC 4.7299</strain>
    </source>
</reference>
<dbReference type="InterPro" id="IPR041698">
    <property type="entry name" value="Methyltransf_25"/>
</dbReference>
<keyword evidence="3" id="KW-1185">Reference proteome</keyword>
<dbReference type="AlphaFoldDB" id="A0A8J3C5Y8"/>
<accession>A0A8J3C5Y8</accession>
<dbReference type="PANTHER" id="PTHR43591">
    <property type="entry name" value="METHYLTRANSFERASE"/>
    <property type="match status" value="1"/>
</dbReference>
<evidence type="ECO:0000313" key="3">
    <source>
        <dbReference type="Proteomes" id="UP000656042"/>
    </source>
</evidence>
<protein>
    <recommendedName>
        <fullName evidence="1">Methyltransferase domain-containing protein</fullName>
    </recommendedName>
</protein>
<comment type="caution">
    <text evidence="2">The sequence shown here is derived from an EMBL/GenBank/DDBJ whole genome shotgun (WGS) entry which is preliminary data.</text>
</comment>
<dbReference type="Gene3D" id="3.40.50.150">
    <property type="entry name" value="Vaccinia Virus protein VP39"/>
    <property type="match status" value="1"/>
</dbReference>
<sequence length="182" mass="19765">MFGPFGTAAGYDRLTHKRLRGLRGRIVADVAAAELGAGDRVLDAGTGPGRLPLAIAESRPELAVEGVDLSADMIDHARHTDSAGRVTFTVADVADMPFPDATFALVVSSLSQHHWTDVEGALRDLRRVLRPGGRLWIYDVRFALKRAERAARETFGPTAVERAPVRIGRFPVRLMARLTAQA</sequence>
<dbReference type="EMBL" id="BMMX01000042">
    <property type="protein sequence ID" value="GGL13638.1"/>
    <property type="molecule type" value="Genomic_DNA"/>
</dbReference>
<name>A0A8J3C5Y8_9ACTN</name>